<dbReference type="CDD" id="cd05155">
    <property type="entry name" value="APH_ChoK_like_1"/>
    <property type="match status" value="1"/>
</dbReference>
<dbReference type="Gene3D" id="3.90.1200.10">
    <property type="match status" value="1"/>
</dbReference>
<organism evidence="2 3">
    <name type="scientific">Oerskovia enterophila</name>
    <dbReference type="NCBI Taxonomy" id="43678"/>
    <lineage>
        <taxon>Bacteria</taxon>
        <taxon>Bacillati</taxon>
        <taxon>Actinomycetota</taxon>
        <taxon>Actinomycetes</taxon>
        <taxon>Micrococcales</taxon>
        <taxon>Cellulomonadaceae</taxon>
        <taxon>Oerskovia</taxon>
    </lineage>
</organism>
<dbReference type="SUPFAM" id="SSF56112">
    <property type="entry name" value="Protein kinase-like (PK-like)"/>
    <property type="match status" value="1"/>
</dbReference>
<reference evidence="2 3" key="1">
    <citation type="submission" date="2016-01" db="EMBL/GenBank/DDBJ databases">
        <title>Genome sequence of Oerskovia enterophila VJag, an agar and cellulose degrading bacterium.</title>
        <authorList>
            <person name="Poehlein A."/>
            <person name="Jag V."/>
            <person name="Bengelsdorf F."/>
            <person name="Duerre P."/>
            <person name="Daniel R."/>
        </authorList>
    </citation>
    <scope>NUCLEOTIDE SEQUENCE [LARGE SCALE GENOMIC DNA]</scope>
    <source>
        <strain evidence="2 3">VJag</strain>
    </source>
</reference>
<proteinExistence type="predicted"/>
<dbReference type="GO" id="GO:0016740">
    <property type="term" value="F:transferase activity"/>
    <property type="evidence" value="ECO:0007669"/>
    <property type="project" value="UniProtKB-KW"/>
</dbReference>
<dbReference type="OrthoDB" id="9797603at2"/>
<comment type="caution">
    <text evidence="2">The sequence shown here is derived from an EMBL/GenBank/DDBJ whole genome shotgun (WGS) entry which is preliminary data.</text>
</comment>
<dbReference type="STRING" id="43678.OJAG_12270"/>
<dbReference type="InterPro" id="IPR002575">
    <property type="entry name" value="Aminoglycoside_PTrfase"/>
</dbReference>
<dbReference type="PANTHER" id="PTHR21310">
    <property type="entry name" value="AMINOGLYCOSIDE PHOSPHOTRANSFERASE-RELATED-RELATED"/>
    <property type="match status" value="1"/>
</dbReference>
<keyword evidence="2" id="KW-0808">Transferase</keyword>
<evidence type="ECO:0000313" key="2">
    <source>
        <dbReference type="EMBL" id="KZM36023.1"/>
    </source>
</evidence>
<dbReference type="AlphaFoldDB" id="A0A163S555"/>
<dbReference type="PATRIC" id="fig|43678.3.peg.1281"/>
<name>A0A163S555_9CELL</name>
<dbReference type="Pfam" id="PF01636">
    <property type="entry name" value="APH"/>
    <property type="match status" value="1"/>
</dbReference>
<dbReference type="RefSeq" id="WP_068707689.1">
    <property type="nucleotide sequence ID" value="NZ_LRIE01000061.1"/>
</dbReference>
<dbReference type="InterPro" id="IPR011009">
    <property type="entry name" value="Kinase-like_dom_sf"/>
</dbReference>
<feature type="domain" description="Aminoglycoside phosphotransferase" evidence="1">
    <location>
        <begin position="33"/>
        <end position="269"/>
    </location>
</feature>
<dbReference type="PANTHER" id="PTHR21310:SF42">
    <property type="entry name" value="BIFUNCTIONAL AAC_APH"/>
    <property type="match status" value="1"/>
</dbReference>
<protein>
    <submittedName>
        <fullName evidence="2">Phosphotransferase enzyme family protein</fullName>
    </submittedName>
</protein>
<dbReference type="EMBL" id="LRIE01000061">
    <property type="protein sequence ID" value="KZM36023.1"/>
    <property type="molecule type" value="Genomic_DNA"/>
</dbReference>
<evidence type="ECO:0000259" key="1">
    <source>
        <dbReference type="Pfam" id="PF01636"/>
    </source>
</evidence>
<sequence length="302" mass="32083">MALRPVAEVDVTADLVRALLTAQHPDLAGLPLEVVANGWDNVVLRLGDELAVRVPRRDLAAALVRHEQEWLPVLAPHLPVPVPAPVRVGRPSDGSTGPPFPWSWSVVPWFDGLSALAVDPALRRALAPDLAAFLVALHVPAPRRAPANPFRGGPLAARDESVRGRLTSGQVPDDGALLDLWSRLVEVPAWDGPALWLHGDLHPANLVLTPGDHRLGAVVDFGDMTSGDPATDLATAWITFDAVGRHAFRETVTARCGTADATWARARGWALVLGTAFAAHSDDDPAFADLGAHTLAQVLGDD</sequence>
<dbReference type="Proteomes" id="UP000076447">
    <property type="component" value="Unassembled WGS sequence"/>
</dbReference>
<dbReference type="Gene3D" id="3.30.200.20">
    <property type="entry name" value="Phosphorylase Kinase, domain 1"/>
    <property type="match status" value="1"/>
</dbReference>
<accession>A0A163S555</accession>
<dbReference type="InterPro" id="IPR051678">
    <property type="entry name" value="AGP_Transferase"/>
</dbReference>
<gene>
    <name evidence="2" type="ORF">OJAG_12270</name>
</gene>
<evidence type="ECO:0000313" key="3">
    <source>
        <dbReference type="Proteomes" id="UP000076447"/>
    </source>
</evidence>